<dbReference type="InterPro" id="IPR047215">
    <property type="entry name" value="Galactose_mutarotase-like"/>
</dbReference>
<feature type="binding site" evidence="13">
    <location>
        <position position="254"/>
    </location>
    <ligand>
        <name>beta-D-galactose</name>
        <dbReference type="ChEBI" id="CHEBI:27667"/>
    </ligand>
</feature>
<dbReference type="InterPro" id="IPR008183">
    <property type="entry name" value="Aldose_1/G6P_1-epimerase"/>
</dbReference>
<comment type="subunit">
    <text evidence="5">Monomer.</text>
</comment>
<evidence type="ECO:0000256" key="1">
    <source>
        <dbReference type="ARBA" id="ARBA00001913"/>
    </source>
</evidence>
<keyword evidence="7" id="KW-0597">Phosphoprotein</keyword>
<organism evidence="15 16">
    <name type="scientific">Pedobacter psychroterrae</name>
    <dbReference type="NCBI Taxonomy" id="2530453"/>
    <lineage>
        <taxon>Bacteria</taxon>
        <taxon>Pseudomonadati</taxon>
        <taxon>Bacteroidota</taxon>
        <taxon>Sphingobacteriia</taxon>
        <taxon>Sphingobacteriales</taxon>
        <taxon>Sphingobacteriaceae</taxon>
        <taxon>Pedobacter</taxon>
    </lineage>
</organism>
<gene>
    <name evidence="15" type="ORF">EZ437_21015</name>
</gene>
<proteinExistence type="inferred from homology"/>
<comment type="similarity">
    <text evidence="4 11">Belongs to the aldose epimerase family.</text>
</comment>
<evidence type="ECO:0000313" key="15">
    <source>
        <dbReference type="EMBL" id="TCC96867.1"/>
    </source>
</evidence>
<dbReference type="CDD" id="cd09019">
    <property type="entry name" value="galactose_mutarotase_like"/>
    <property type="match status" value="1"/>
</dbReference>
<feature type="binding site" evidence="14">
    <location>
        <begin position="85"/>
        <end position="86"/>
    </location>
    <ligand>
        <name>beta-D-galactose</name>
        <dbReference type="ChEBI" id="CHEBI:27667"/>
    </ligand>
</feature>
<dbReference type="InterPro" id="IPR011013">
    <property type="entry name" value="Gal_mutarotase_sf_dom"/>
</dbReference>
<evidence type="ECO:0000256" key="7">
    <source>
        <dbReference type="ARBA" id="ARBA00022553"/>
    </source>
</evidence>
<dbReference type="SUPFAM" id="SSF74650">
    <property type="entry name" value="Galactose mutarotase-like"/>
    <property type="match status" value="1"/>
</dbReference>
<evidence type="ECO:0000313" key="16">
    <source>
        <dbReference type="Proteomes" id="UP000293347"/>
    </source>
</evidence>
<dbReference type="InterPro" id="IPR015443">
    <property type="entry name" value="Aldose_1-epimerase"/>
</dbReference>
<evidence type="ECO:0000256" key="9">
    <source>
        <dbReference type="ARBA" id="ARBA00023235"/>
    </source>
</evidence>
<dbReference type="PIRSF" id="PIRSF005096">
    <property type="entry name" value="GALM"/>
    <property type="match status" value="1"/>
</dbReference>
<dbReference type="Proteomes" id="UP000293347">
    <property type="component" value="Unassembled WGS sequence"/>
</dbReference>
<dbReference type="NCBIfam" id="NF008277">
    <property type="entry name" value="PRK11055.1"/>
    <property type="match status" value="1"/>
</dbReference>
<evidence type="ECO:0000256" key="4">
    <source>
        <dbReference type="ARBA" id="ARBA00006206"/>
    </source>
</evidence>
<dbReference type="GO" id="GO:0030246">
    <property type="term" value="F:carbohydrate binding"/>
    <property type="evidence" value="ECO:0007669"/>
    <property type="project" value="InterPro"/>
</dbReference>
<evidence type="ECO:0000256" key="5">
    <source>
        <dbReference type="ARBA" id="ARBA00011245"/>
    </source>
</evidence>
<keyword evidence="16" id="KW-1185">Reference proteome</keyword>
<dbReference type="PANTHER" id="PTHR10091:SF0">
    <property type="entry name" value="GALACTOSE MUTAROTASE"/>
    <property type="match status" value="1"/>
</dbReference>
<sequence>MKYIQAKQENFQAIYKNHSTALYYLKNAAGMEMAVTNFGARVVELWAPDREGNFADIVLGHDHIDHYINFKGERFLGAAIGRFGNRIANGRFSLDGKSYQLPQNDGNNSLHGGFEGFDMVVWKAEQRGNGEITFSYTSQDGEQGFPGNLAISMTYRLTDENEFYISYRATTDQRTIINLTHHSFFNLRGHGNGSINDHQLMINAEYYTPIDNTLIPLGSLDPVAGTPMDFRQPTAIGKALNEKFQQLDYGIGYDHNWVLDHGTGSPKPAATLLEPDSGRYMEVFTTQPGIQFYGGNFFDGKYQGKSGRSYRYRESLALETQHFPDSPNQPAFPSTVLGPGETYAHHCIYRFSVK</sequence>
<feature type="active site" description="Proton donor" evidence="12">
    <location>
        <position position="182"/>
    </location>
</feature>
<dbReference type="EC" id="5.1.3.3" evidence="11"/>
<comment type="caution">
    <text evidence="15">The sequence shown here is derived from an EMBL/GenBank/DDBJ whole genome shotgun (WGS) entry which is preliminary data.</text>
</comment>
<dbReference type="FunFam" id="2.70.98.10:FF:000003">
    <property type="entry name" value="Aldose 1-epimerase"/>
    <property type="match status" value="1"/>
</dbReference>
<dbReference type="PANTHER" id="PTHR10091">
    <property type="entry name" value="ALDOSE-1-EPIMERASE"/>
    <property type="match status" value="1"/>
</dbReference>
<dbReference type="GO" id="GO:0006006">
    <property type="term" value="P:glucose metabolic process"/>
    <property type="evidence" value="ECO:0007669"/>
    <property type="project" value="TreeGrafter"/>
</dbReference>
<dbReference type="AlphaFoldDB" id="A0A4R0NB71"/>
<evidence type="ECO:0000256" key="13">
    <source>
        <dbReference type="PIRSR" id="PIRSR005096-2"/>
    </source>
</evidence>
<evidence type="ECO:0000256" key="2">
    <source>
        <dbReference type="ARBA" id="ARBA00004496"/>
    </source>
</evidence>
<protein>
    <recommendedName>
        <fullName evidence="11">Aldose 1-epimerase</fullName>
        <ecNumber evidence="11">5.1.3.3</ecNumber>
    </recommendedName>
</protein>
<comment type="subcellular location">
    <subcellularLocation>
        <location evidence="2">Cytoplasm</location>
    </subcellularLocation>
</comment>
<dbReference type="UniPathway" id="UPA00242"/>
<dbReference type="GO" id="GO:0033499">
    <property type="term" value="P:galactose catabolic process via UDP-galactose, Leloir pathway"/>
    <property type="evidence" value="ECO:0007669"/>
    <property type="project" value="TreeGrafter"/>
</dbReference>
<evidence type="ECO:0000256" key="12">
    <source>
        <dbReference type="PIRSR" id="PIRSR005096-1"/>
    </source>
</evidence>
<dbReference type="GO" id="GO:0005737">
    <property type="term" value="C:cytoplasm"/>
    <property type="evidence" value="ECO:0007669"/>
    <property type="project" value="UniProtKB-SubCell"/>
</dbReference>
<keyword evidence="9 11" id="KW-0413">Isomerase</keyword>
<feature type="active site" description="Proton acceptor" evidence="12">
    <location>
        <position position="319"/>
    </location>
</feature>
<evidence type="ECO:0000256" key="14">
    <source>
        <dbReference type="PIRSR" id="PIRSR005096-3"/>
    </source>
</evidence>
<dbReference type="EMBL" id="SJSL01000010">
    <property type="protein sequence ID" value="TCC96867.1"/>
    <property type="molecule type" value="Genomic_DNA"/>
</dbReference>
<dbReference type="RefSeq" id="WP_131598101.1">
    <property type="nucleotide sequence ID" value="NZ_SJSL01000010.1"/>
</dbReference>
<comment type="cofactor">
    <cofactor evidence="1">
        <name>Ca(2+)</name>
        <dbReference type="ChEBI" id="CHEBI:29108"/>
    </cofactor>
</comment>
<comment type="pathway">
    <text evidence="3 11">Carbohydrate metabolism; hexose metabolism.</text>
</comment>
<dbReference type="InterPro" id="IPR014718">
    <property type="entry name" value="GH-type_carb-bd"/>
</dbReference>
<dbReference type="GO" id="GO:0004034">
    <property type="term" value="F:aldose 1-epimerase activity"/>
    <property type="evidence" value="ECO:0007669"/>
    <property type="project" value="UniProtKB-EC"/>
</dbReference>
<dbReference type="Gene3D" id="2.70.98.10">
    <property type="match status" value="1"/>
</dbReference>
<evidence type="ECO:0000256" key="10">
    <source>
        <dbReference type="ARBA" id="ARBA00023277"/>
    </source>
</evidence>
<reference evidence="15 16" key="1">
    <citation type="submission" date="2019-02" db="EMBL/GenBank/DDBJ databases">
        <title>Pedobacter sp. RP-1-14 sp. nov., isolated from Arctic soil.</title>
        <authorList>
            <person name="Dahal R.H."/>
        </authorList>
    </citation>
    <scope>NUCLEOTIDE SEQUENCE [LARGE SCALE GENOMIC DNA]</scope>
    <source>
        <strain evidence="15 16">RP-1-14</strain>
    </source>
</reference>
<name>A0A4R0NB71_9SPHI</name>
<evidence type="ECO:0000256" key="3">
    <source>
        <dbReference type="ARBA" id="ARBA00005028"/>
    </source>
</evidence>
<comment type="catalytic activity">
    <reaction evidence="11">
        <text>alpha-D-glucose = beta-D-glucose</text>
        <dbReference type="Rhea" id="RHEA:10264"/>
        <dbReference type="ChEBI" id="CHEBI:15903"/>
        <dbReference type="ChEBI" id="CHEBI:17925"/>
        <dbReference type="EC" id="5.1.3.3"/>
    </reaction>
</comment>
<dbReference type="OrthoDB" id="9779408at2"/>
<keyword evidence="8" id="KW-0106">Calcium</keyword>
<dbReference type="Pfam" id="PF01263">
    <property type="entry name" value="Aldose_epim"/>
    <property type="match status" value="1"/>
</dbReference>
<evidence type="ECO:0000256" key="11">
    <source>
        <dbReference type="PIRNR" id="PIRNR005096"/>
    </source>
</evidence>
<keyword evidence="10 11" id="KW-0119">Carbohydrate metabolism</keyword>
<accession>A0A4R0NB71</accession>
<evidence type="ECO:0000256" key="8">
    <source>
        <dbReference type="ARBA" id="ARBA00022837"/>
    </source>
</evidence>
<keyword evidence="6" id="KW-0963">Cytoplasm</keyword>
<evidence type="ECO:0000256" key="6">
    <source>
        <dbReference type="ARBA" id="ARBA00022490"/>
    </source>
</evidence>